<dbReference type="InterPro" id="IPR053879">
    <property type="entry name" value="HYDIN_VesB_CFA65-like_Ig"/>
</dbReference>
<feature type="signal peptide" evidence="10">
    <location>
        <begin position="1"/>
        <end position="22"/>
    </location>
</feature>
<evidence type="ECO:0000256" key="4">
    <source>
        <dbReference type="ARBA" id="ARBA00022490"/>
    </source>
</evidence>
<dbReference type="NCBIfam" id="NF012200">
    <property type="entry name" value="choice_anch_D"/>
    <property type="match status" value="1"/>
</dbReference>
<evidence type="ECO:0000256" key="10">
    <source>
        <dbReference type="SAM" id="SignalP"/>
    </source>
</evidence>
<dbReference type="Gene3D" id="2.60.40.4070">
    <property type="match status" value="1"/>
</dbReference>
<sequence length="1204" mass="129379">MGKNMMNLILSVLVVASMVAMAGARDYGEAEQGYGTAVFSRQGAIDNGGGDTKWSIVAVYDVPENASGLAYDGTYLYCGMYGANGDEVYRINPATGDYVLLFDNGPQGDAFGLTYDGTYLWTTDHPGSSANPAIAMQLDTLGNLISQFSLPDHYMSGIAYDNGDFWVATYYPDPGTIYKVDGSGSVLTQFTPPNNQPWDLCLQNEYLWVADYWGDSLYKIDTITGARVEAYASEGTDPAGIVWDGQYLWYCDNGAGGVDYLYKVDLGGAGTPEIYVPVTEYDFGVVTIGDSASWDAAVENVGDADLEIRDVTFTGSDELFCRVSFPVVIAPGNDSVLPILYKPTSAGPLVATATIESNDPVHPEVGLTLSGNAVNPGPDIHLPEDSHDYGTVRARSYPGWYMEIQNMGDETLFLANISSDDEHFVVDDRILYPLAIDVLDSEQVWIWFYPTAAALYSGTLTISSNDPDEDPCTVSVSGSGFDMDCSMGVKLWEYQISGGYDNSPKAIAPISDMNGDSIAEVIVCSEDDYVRCVNGNSHGTGDVYWEHEIYAGSVYSQSGLVTIEDIDDDGYEDVVVGSAWGGRLIRVISGRTGDTIWNHDTHEYGDGGWVYQVDCSHDYNNDGTRDVLAATGDDGSDTGPKRVYCLNGLSGLSIWECPLGGPGFSVIGIEDCTGDGQPDVLAGASNEAETEGRAFGINGATGDTFWTFVTAGTSVWALAQVDDMTGDGIEDVMIGDFSGNIYGLDATDGSLEYSNSGFGIILRFERIDDVNEDGHPEVVPAHGGSSVNVVDGQTGDIVWSHPVLDKPWNLDRVDDISGDATNDLLIGTLFTNNYCYFMSGADGSELISPINFGTAVDAIGGIPDIVGDGSMEMVAGGRNGYVACFSGGTEVAVLCGDCNDDGRVTIADATYIVGFIYRSGPAPIGEGDVNVDGRITIADATYIVGYVYRGGPPPCQPPAAYSPYSDERALLALGEPIEEGSVVSIQVSAEFKVAVAGIHLEMVYDRTALRPLMPTRTFRSEALEIFCDPHREEGRLVMGMLSLEGGLVMPGKGSVVNVKFKKLREDADLSSVRIEKAILVDQESRELNTTVLGQPVASGLPQIFSLGQNHPNPFRDLTSISYTCPGDGSKGDVHVSLKVYDSSGRLVRTLLDEYKQPGQCRVEWDCRDDSGDRVGAGVYFYRIVARNVVGREEFSATKKMTVLR</sequence>
<keyword evidence="9" id="KW-0966">Cell projection</keyword>
<dbReference type="PANTHER" id="PTHR21419">
    <property type="match status" value="1"/>
</dbReference>
<evidence type="ECO:0000256" key="1">
    <source>
        <dbReference type="ARBA" id="ARBA00004138"/>
    </source>
</evidence>
<reference evidence="12 13" key="1">
    <citation type="journal article" date="2015" name="Microbiome">
        <title>Genomic resolution of linkages in carbon, nitrogen, and sulfur cycling among widespread estuary sediment bacteria.</title>
        <authorList>
            <person name="Baker B.J."/>
            <person name="Lazar C.S."/>
            <person name="Teske A.P."/>
            <person name="Dick G.J."/>
        </authorList>
    </citation>
    <scope>NUCLEOTIDE SEQUENCE [LARGE SCALE GENOMIC DNA]</scope>
    <source>
        <strain evidence="12">DG_26</strain>
    </source>
</reference>
<dbReference type="InterPro" id="IPR016134">
    <property type="entry name" value="Dockerin_dom"/>
</dbReference>
<dbReference type="InterPro" id="IPR013783">
    <property type="entry name" value="Ig-like_fold"/>
</dbReference>
<evidence type="ECO:0000256" key="9">
    <source>
        <dbReference type="ARBA" id="ARBA00023273"/>
    </source>
</evidence>
<keyword evidence="10" id="KW-0732">Signal</keyword>
<evidence type="ECO:0000256" key="8">
    <source>
        <dbReference type="ARBA" id="ARBA00023136"/>
    </source>
</evidence>
<dbReference type="Gene3D" id="1.10.1330.10">
    <property type="entry name" value="Dockerin domain"/>
    <property type="match status" value="1"/>
</dbReference>
<evidence type="ECO:0000256" key="6">
    <source>
        <dbReference type="ARBA" id="ARBA00022989"/>
    </source>
</evidence>
<organism evidence="12 13">
    <name type="scientific">candidate division TA06 bacterium DG_26</name>
    <dbReference type="NCBI Taxonomy" id="1703771"/>
    <lineage>
        <taxon>Bacteria</taxon>
        <taxon>Bacteria division TA06</taxon>
    </lineage>
</organism>
<evidence type="ECO:0000313" key="12">
    <source>
        <dbReference type="EMBL" id="KPJ49703.1"/>
    </source>
</evidence>
<dbReference type="Gene3D" id="2.60.40.10">
    <property type="entry name" value="Immunoglobulins"/>
    <property type="match status" value="2"/>
</dbReference>
<dbReference type="GO" id="GO:0005737">
    <property type="term" value="C:cytoplasm"/>
    <property type="evidence" value="ECO:0007669"/>
    <property type="project" value="UniProtKB-SubCell"/>
</dbReference>
<evidence type="ECO:0000256" key="2">
    <source>
        <dbReference type="ARBA" id="ARBA00004167"/>
    </source>
</evidence>
<name>A0A0S7WHV7_UNCT6</name>
<keyword evidence="6" id="KW-1133">Transmembrane helix</keyword>
<dbReference type="SUPFAM" id="SSF63446">
    <property type="entry name" value="Type I dockerin domain"/>
    <property type="match status" value="1"/>
</dbReference>
<feature type="domain" description="Dockerin" evidence="11">
    <location>
        <begin position="891"/>
        <end position="954"/>
    </location>
</feature>
<comment type="subcellular location">
    <subcellularLocation>
        <location evidence="1">Cell projection</location>
        <location evidence="1">Cilium</location>
    </subcellularLocation>
    <subcellularLocation>
        <location evidence="3">Cytoplasm</location>
    </subcellularLocation>
    <subcellularLocation>
        <location evidence="2">Membrane</location>
        <topology evidence="2">Single-pass membrane protein</topology>
    </subcellularLocation>
</comment>
<dbReference type="Pfam" id="PF00404">
    <property type="entry name" value="Dockerin_1"/>
    <property type="match status" value="1"/>
</dbReference>
<keyword evidence="4" id="KW-0963">Cytoplasm</keyword>
<feature type="chain" id="PRO_5006639502" description="Dockerin domain-containing protein" evidence="10">
    <location>
        <begin position="23"/>
        <end position="1204"/>
    </location>
</feature>
<protein>
    <recommendedName>
        <fullName evidence="11">Dockerin domain-containing protein</fullName>
    </recommendedName>
</protein>
<dbReference type="GO" id="GO:0000272">
    <property type="term" value="P:polysaccharide catabolic process"/>
    <property type="evidence" value="ECO:0007669"/>
    <property type="project" value="InterPro"/>
</dbReference>
<dbReference type="PANTHER" id="PTHR21419:SF30">
    <property type="entry name" value="IG-LIKE DOMAIN-CONTAINING PROTEIN"/>
    <property type="match status" value="1"/>
</dbReference>
<dbReference type="InterPro" id="IPR002105">
    <property type="entry name" value="Dockerin_1_rpt"/>
</dbReference>
<dbReference type="GO" id="GO:0016020">
    <property type="term" value="C:membrane"/>
    <property type="evidence" value="ECO:0007669"/>
    <property type="project" value="UniProtKB-SubCell"/>
</dbReference>
<keyword evidence="8" id="KW-0472">Membrane</keyword>
<dbReference type="InterPro" id="IPR028994">
    <property type="entry name" value="Integrin_alpha_N"/>
</dbReference>
<dbReference type="SUPFAM" id="SSF69318">
    <property type="entry name" value="Integrin alpha N-terminal domain"/>
    <property type="match status" value="2"/>
</dbReference>
<keyword evidence="7" id="KW-0969">Cilium</keyword>
<evidence type="ECO:0000256" key="3">
    <source>
        <dbReference type="ARBA" id="ARBA00004496"/>
    </source>
</evidence>
<dbReference type="Gene3D" id="2.130.10.130">
    <property type="entry name" value="Integrin alpha, N-terminal"/>
    <property type="match status" value="1"/>
</dbReference>
<dbReference type="SUPFAM" id="SSF63825">
    <property type="entry name" value="YWTD domain"/>
    <property type="match status" value="1"/>
</dbReference>
<keyword evidence="5" id="KW-0812">Transmembrane</keyword>
<evidence type="ECO:0000313" key="13">
    <source>
        <dbReference type="Proteomes" id="UP000051124"/>
    </source>
</evidence>
<evidence type="ECO:0000256" key="5">
    <source>
        <dbReference type="ARBA" id="ARBA00022692"/>
    </source>
</evidence>
<dbReference type="AlphaFoldDB" id="A0A0S7WHV7"/>
<dbReference type="Pfam" id="PF22544">
    <property type="entry name" value="HYDIN_VesB_CFA65-like_Ig"/>
    <property type="match status" value="1"/>
</dbReference>
<dbReference type="Proteomes" id="UP000051124">
    <property type="component" value="Unassembled WGS sequence"/>
</dbReference>
<gene>
    <name evidence="12" type="ORF">AMJ40_04945</name>
</gene>
<dbReference type="GO" id="GO:0004553">
    <property type="term" value="F:hydrolase activity, hydrolyzing O-glycosyl compounds"/>
    <property type="evidence" value="ECO:0007669"/>
    <property type="project" value="InterPro"/>
</dbReference>
<dbReference type="CDD" id="cd14256">
    <property type="entry name" value="Dockerin_I"/>
    <property type="match status" value="1"/>
</dbReference>
<dbReference type="InterPro" id="IPR036439">
    <property type="entry name" value="Dockerin_dom_sf"/>
</dbReference>
<dbReference type="InterPro" id="IPR025965">
    <property type="entry name" value="FlgD/Vpr_Ig-like"/>
</dbReference>
<evidence type="ECO:0000256" key="7">
    <source>
        <dbReference type="ARBA" id="ARBA00023069"/>
    </source>
</evidence>
<proteinExistence type="predicted"/>
<comment type="caution">
    <text evidence="12">The sequence shown here is derived from an EMBL/GenBank/DDBJ whole genome shotgun (WGS) entry which is preliminary data.</text>
</comment>
<evidence type="ECO:0000259" key="11">
    <source>
        <dbReference type="PROSITE" id="PS51766"/>
    </source>
</evidence>
<dbReference type="PROSITE" id="PS51766">
    <property type="entry name" value="DOCKERIN"/>
    <property type="match status" value="1"/>
</dbReference>
<accession>A0A0S7WHV7</accession>
<dbReference type="InterPro" id="IPR045232">
    <property type="entry name" value="FAM234"/>
</dbReference>
<dbReference type="EMBL" id="LIZT01000046">
    <property type="protein sequence ID" value="KPJ49703.1"/>
    <property type="molecule type" value="Genomic_DNA"/>
</dbReference>
<dbReference type="Pfam" id="PF13860">
    <property type="entry name" value="FlgD_ig"/>
    <property type="match status" value="1"/>
</dbReference>